<evidence type="ECO:0000256" key="1">
    <source>
        <dbReference type="SAM" id="Coils"/>
    </source>
</evidence>
<dbReference type="AlphaFoldDB" id="A0A4Q9KPH9"/>
<accession>A0A4Q9KPH9</accession>
<dbReference type="InterPro" id="IPR038734">
    <property type="entry name" value="YhaN_AAA"/>
</dbReference>
<keyword evidence="6" id="KW-1185">Reference proteome</keyword>
<evidence type="ECO:0000313" key="5">
    <source>
        <dbReference type="EMBL" id="TBT95920.1"/>
    </source>
</evidence>
<feature type="transmembrane region" description="Helical" evidence="3">
    <location>
        <begin position="484"/>
        <end position="504"/>
    </location>
</feature>
<dbReference type="PANTHER" id="PTHR41259">
    <property type="entry name" value="DOUBLE-STRAND BREAK REPAIR RAD50 ATPASE, PUTATIVE-RELATED"/>
    <property type="match status" value="1"/>
</dbReference>
<evidence type="ECO:0000313" key="6">
    <source>
        <dbReference type="Proteomes" id="UP000291933"/>
    </source>
</evidence>
<feature type="compositionally biased region" description="Pro residues" evidence="2">
    <location>
        <begin position="548"/>
        <end position="567"/>
    </location>
</feature>
<keyword evidence="3" id="KW-0812">Transmembrane</keyword>
<dbReference type="RefSeq" id="WP_131171035.1">
    <property type="nucleotide sequence ID" value="NZ_FXTL01000002.1"/>
</dbReference>
<comment type="caution">
    <text evidence="5">The sequence shown here is derived from an EMBL/GenBank/DDBJ whole genome shotgun (WGS) entry which is preliminary data.</text>
</comment>
<dbReference type="Gene3D" id="3.40.50.300">
    <property type="entry name" value="P-loop containing nucleotide triphosphate hydrolases"/>
    <property type="match status" value="2"/>
</dbReference>
<sequence length="1027" mass="111984">MRFETVTAVSFGPFRGEHLGLAPAFTIVTGPNESGKTTWAAALYSSLAGRRRSRGRGTRDDAQFKAKHKPWSGSRWQVTSAITTDDGTRLTITQDLVGGTTRILPTGTPKPLSRSELERRFGLSSTDWDDIDVGELFGLSRGTLRATTFVPQAEILRVLEQSDELQQYLQRATSSQAIDVTAQEVLDTLKADLATRVGSLSIGRRPLRRAIEELQDAEDTLYKLRAARDDLRRTTIRVAELARDETQARNTLAQAQAWQKWAEVDALESRIAKIRGYDAELADSTVVGEPAPPELLKKVRDARIAFLARDEPPEAPTGPSVDALESQLATLPQAPDGDTSPDPQVRAVWEQFHHATSAVASRTELPLETATDEALPDAESDELRRHANRLRLRRPTWDPREDETESLLRNRHAQALERFAHDLSAWQARAAAHEQAATWYATARERYAAEQAEYARSWDAYRATLTTRGEPVGRRGLSSGAARFGAPQWLLVIGASLIVAGLAATLLDPLIGALIAALGVAVVVAGLLMRTGSRRATDGGAPSVPQMDAPPPAPQAPEPTDLPPPGDRPTEPALSDQVAAIASRRSDWQQRASLFDAAHAQLTEQLSRRGLPSNPEELDRLAQAIDLRAGARRLGEQQRADLTRLQSEAQLAATRLLDALREKGEQPPIAEGEEADAADAAYRLYEAACDRRAEIASQASRRADLTRALEARSAADVAYRTAIERWASRADELLATARLVGGDPSDDAQAAAQWLGDWLEAQDHAAAVYQKRDRIGSLRAQLLTGATLEQLATKVDTLTAGLGNRPQSLPPNPDELVASASAQVEACVTRRATAEGQLVRLREQEGDLPAAVELAAASRSEKDSLIELKATLELAIEHLEAAQQQAHRTITPVLESAIRRRLPLVTGGRYQDARVTPETLAVELQERSGVWRDAALLSQGTAEQTFLLLRLALVEHLGTAETMPLILDDVTVQCDATRTEALLSLLHDISKERQVILFSQETSVRDWAATHLDPARSDLMVSLPPLG</sequence>
<dbReference type="InterPro" id="IPR027417">
    <property type="entry name" value="P-loop_NTPase"/>
</dbReference>
<keyword evidence="3" id="KW-0472">Membrane</keyword>
<evidence type="ECO:0000256" key="3">
    <source>
        <dbReference type="SAM" id="Phobius"/>
    </source>
</evidence>
<feature type="compositionally biased region" description="Acidic residues" evidence="2">
    <location>
        <begin position="370"/>
        <end position="379"/>
    </location>
</feature>
<evidence type="ECO:0000259" key="4">
    <source>
        <dbReference type="Pfam" id="PF13514"/>
    </source>
</evidence>
<keyword evidence="1" id="KW-0175">Coiled coil</keyword>
<gene>
    <name evidence="5" type="ORF">ET996_02805</name>
</gene>
<feature type="domain" description="YhaN AAA" evidence="4">
    <location>
        <begin position="1"/>
        <end position="49"/>
    </location>
</feature>
<dbReference type="SUPFAM" id="SSF52540">
    <property type="entry name" value="P-loop containing nucleoside triphosphate hydrolases"/>
    <property type="match status" value="1"/>
</dbReference>
<dbReference type="EMBL" id="SDMR01000002">
    <property type="protein sequence ID" value="TBT95920.1"/>
    <property type="molecule type" value="Genomic_DNA"/>
</dbReference>
<protein>
    <recommendedName>
        <fullName evidence="4">YhaN AAA domain-containing protein</fullName>
    </recommendedName>
</protein>
<feature type="region of interest" description="Disordered" evidence="2">
    <location>
        <begin position="360"/>
        <end position="379"/>
    </location>
</feature>
<feature type="region of interest" description="Disordered" evidence="2">
    <location>
        <begin position="535"/>
        <end position="572"/>
    </location>
</feature>
<feature type="transmembrane region" description="Helical" evidence="3">
    <location>
        <begin position="510"/>
        <end position="529"/>
    </location>
</feature>
<dbReference type="Pfam" id="PF13514">
    <property type="entry name" value="AAA_27"/>
    <property type="match status" value="1"/>
</dbReference>
<keyword evidence="3" id="KW-1133">Transmembrane helix</keyword>
<proteinExistence type="predicted"/>
<feature type="coiled-coil region" evidence="1">
    <location>
        <begin position="207"/>
        <end position="244"/>
    </location>
</feature>
<reference evidence="5 6" key="1">
    <citation type="submission" date="2019-01" db="EMBL/GenBank/DDBJ databases">
        <title>Lactibacter flavus gen. nov., sp. nov., a novel bacterium of the family Propionibacteriaceae isolated from raw milk and dairy products.</title>
        <authorList>
            <person name="Huptas C."/>
            <person name="Wenning M."/>
            <person name="Breitenwieser F."/>
            <person name="Doll E."/>
            <person name="Von Neubeck M."/>
            <person name="Busse H.-J."/>
            <person name="Scherer S."/>
        </authorList>
    </citation>
    <scope>NUCLEOTIDE SEQUENCE [LARGE SCALE GENOMIC DNA]</scope>
    <source>
        <strain evidence="5 6">DSM 22130</strain>
    </source>
</reference>
<dbReference type="Proteomes" id="UP000291933">
    <property type="component" value="Unassembled WGS sequence"/>
</dbReference>
<dbReference type="OrthoDB" id="3177877at2"/>
<evidence type="ECO:0000256" key="2">
    <source>
        <dbReference type="SAM" id="MobiDB-lite"/>
    </source>
</evidence>
<organism evidence="5 6">
    <name type="scientific">Propioniciclava tarda</name>
    <dbReference type="NCBI Taxonomy" id="433330"/>
    <lineage>
        <taxon>Bacteria</taxon>
        <taxon>Bacillati</taxon>
        <taxon>Actinomycetota</taxon>
        <taxon>Actinomycetes</taxon>
        <taxon>Propionibacteriales</taxon>
        <taxon>Propionibacteriaceae</taxon>
        <taxon>Propioniciclava</taxon>
    </lineage>
</organism>
<name>A0A4Q9KPH9_PROTD</name>
<dbReference type="PANTHER" id="PTHR41259:SF1">
    <property type="entry name" value="DOUBLE-STRAND BREAK REPAIR RAD50 ATPASE, PUTATIVE-RELATED"/>
    <property type="match status" value="1"/>
</dbReference>